<feature type="compositionally biased region" description="Polar residues" evidence="1">
    <location>
        <begin position="597"/>
        <end position="608"/>
    </location>
</feature>
<feature type="region of interest" description="Disordered" evidence="1">
    <location>
        <begin position="303"/>
        <end position="352"/>
    </location>
</feature>
<name>A0AAN7M760_TRANT</name>
<protein>
    <submittedName>
        <fullName evidence="2">Uncharacterized protein</fullName>
    </submittedName>
</protein>
<organism evidence="2 3">
    <name type="scientific">Trapa natans</name>
    <name type="common">Water chestnut</name>
    <dbReference type="NCBI Taxonomy" id="22666"/>
    <lineage>
        <taxon>Eukaryota</taxon>
        <taxon>Viridiplantae</taxon>
        <taxon>Streptophyta</taxon>
        <taxon>Embryophyta</taxon>
        <taxon>Tracheophyta</taxon>
        <taxon>Spermatophyta</taxon>
        <taxon>Magnoliopsida</taxon>
        <taxon>eudicotyledons</taxon>
        <taxon>Gunneridae</taxon>
        <taxon>Pentapetalae</taxon>
        <taxon>rosids</taxon>
        <taxon>malvids</taxon>
        <taxon>Myrtales</taxon>
        <taxon>Lythraceae</taxon>
        <taxon>Trapa</taxon>
    </lineage>
</organism>
<accession>A0AAN7M760</accession>
<feature type="region of interest" description="Disordered" evidence="1">
    <location>
        <begin position="552"/>
        <end position="575"/>
    </location>
</feature>
<gene>
    <name evidence="2" type="ORF">SAY86_020977</name>
</gene>
<reference evidence="2 3" key="1">
    <citation type="journal article" date="2023" name="Hortic Res">
        <title>Pangenome of water caltrop reveals structural variations and asymmetric subgenome divergence after allopolyploidization.</title>
        <authorList>
            <person name="Zhang X."/>
            <person name="Chen Y."/>
            <person name="Wang L."/>
            <person name="Yuan Y."/>
            <person name="Fang M."/>
            <person name="Shi L."/>
            <person name="Lu R."/>
            <person name="Comes H.P."/>
            <person name="Ma Y."/>
            <person name="Chen Y."/>
            <person name="Huang G."/>
            <person name="Zhou Y."/>
            <person name="Zheng Z."/>
            <person name="Qiu Y."/>
        </authorList>
    </citation>
    <scope>NUCLEOTIDE SEQUENCE [LARGE SCALE GENOMIC DNA]</scope>
    <source>
        <strain evidence="2">F231</strain>
    </source>
</reference>
<sequence length="1991" mass="221925">MDFHEMQRKKLQSLCKKHGIPANLKNVEMADRLSLIYKEIEEKKGGGQSSVSDSVEIDLEIDSKDLHQRVKKVRFSPDNETFIFSSSDTESTVVKKRPERRKYGKNPNNSNLGTENSKGLDGFVNNVRAHLAITRKTRAGRVSETIDHCGKPTASSEPISCSDQIMGQRGSRREVVTKEKQGDCTRNATARSTRQSKQAVAHILGGCTGRVTESMTQPLEEASKTNNSSEAVGVQVENETRNILQLREPPRGLARKTRSSMALYKGPETIVTSDAVRDRKSTSGSIYNREKLADVLTEEKLNGGADKKNTRKRSTHEAREEGTAECAVSISSTSNELIPRRSRREGAPSQLLSNVEISDDKIVYSQKLQKPIEKETICDNQNEPSGRANLRRSKRNYQKNFALTSEQTMMIASNKKQRGSRMISAGEVDVRESETGVSIMETTNLNLDSNVSEKGLSQEIPDCFQERGNHIKSRASEVDSSVYPEACNGEDEHVVLESDKSSVIKHGRSISSSIEENGEDKLFLDISEDNLNEVDSLCKSTSANVNAIFSDEHGSTMTKPGEGSSGPFNLECNSGAEPSIEEQEAYGEFVEVDSHLAKSSNDPKQIQKSGRYVELSDNQESNTISEEIFEESEDRDHDETGTDDAGDGSSEVKDAPLATVYAADRGVNEGDQNAETVVELVYSAEENMYPKSGSSVVLNEPLKEIDSLEVASCECESAIDLQEVTDSTQEKLSLKEIGAGTETSCLDLDSQNSNEDERDAFQSSKPPVTEQMDSEKILSEANEREEMLQDIIEDRSNEKYGFHEDKLVEHGSEVNGIVSHQSATPTGRSVGLSAAGSLDSIKESGQNCSLELDLKNQIMEFMDNKRPEINFGDMINESDERDHKDGMEGEIVQEEFPTVEGELAELLARGGAHANDEIVGTGVHEASKIYEETPLKVIETLVVECSMNEGITMTMWTSNDRTATEKISGDIIPMQHECVIKDEILASKTEDGMIYQVQNAEEIVEEIRQMEDILDFIKELSDSIENSSKEVCQMSEEPISISRTELELQIEDTEATILIPHDDRVDEGRNFSFGLSSKISNSSQSEDGKILHVQNEEEIVEEVQQMEDNHNFSKELSDSIESSPKEVWKMGGEPISISRTKSKLQIEDKHDDRIDEGRNSSFGLSKLFKDEILLSKTKDGKIFHVENEEEIVEETNEMEDHHNFTQELYDSAENSPKEVWRGSGEPVCISQTEMELQSEDREPVILISQDNRVGQGDKSTFGLASKFFQDVDSFIHDKEVDKYKSQNKEEMLIDEDRIGRGLNFKVESYSVIKACLHEESLSALQNSGNEMPSCKDDVSLNEDAHEDKEDEVDGEPSLDYHKADNADGQVAWSGEKKREDLANVDNILCSSDHQGRIYSGCLNFKGLHNPVDEDPPGQNILARSSVIDNVVLENLNTKTSMVELNSDKDIRSSKVSPKVGVIMEEQTAQSPEMDHGIDLEDSTGKMSLGCCSDENIVTPPRPNSSRIEIVNAEKTEETVGTQMAMTVIEGENTEEMHGTHMTMTVIKEEKIEEMQGTQMAMTIIEEEKREEMLGTQMAMIIIEEVKTEEMLGTQEPMTVIEQEKLEEILGTIMAMDVIEEKTEETLGIQMTMNIIEGEKRKEMLDAQMIATVIEQEKTEENLGTQMAVTIIEGAYKIVEMLDTQMGMTVIEEEKRREMLGTQMATTAVEEEKTEETLGTQMAITVIEEEKTEELPCTQMAMTVIVEEKSEEMLGTQMAMTVIEEEEMLGTQMSLTVIEEGAHLTNSLPTFGQVAGKQFMVDKEDTRDQIRDYETSSKGSCVDDQVSLAQKDSSSGPGPVRTGDETNHRIFAFIADSSLDREKEMIVSPISQVGTCTDCGNGCKESDLQVLTSQEESPVHEGKINVDEAKYREVERQREVIKINETAPCQNSYKMDMKTPRKLPTVFDTMKENIFRSTKKEEVHGSTTGKTLTKGRKALEVLQRNQIPYSME</sequence>
<evidence type="ECO:0000313" key="3">
    <source>
        <dbReference type="Proteomes" id="UP001346149"/>
    </source>
</evidence>
<evidence type="ECO:0000313" key="2">
    <source>
        <dbReference type="EMBL" id="KAK4800490.1"/>
    </source>
</evidence>
<feature type="compositionally biased region" description="Polar residues" evidence="1">
    <location>
        <begin position="1826"/>
        <end position="1835"/>
    </location>
</feature>
<dbReference type="Proteomes" id="UP001346149">
    <property type="component" value="Unassembled WGS sequence"/>
</dbReference>
<proteinExistence type="predicted"/>
<evidence type="ECO:0000256" key="1">
    <source>
        <dbReference type="SAM" id="MobiDB-lite"/>
    </source>
</evidence>
<feature type="region of interest" description="Disordered" evidence="1">
    <location>
        <begin position="1325"/>
        <end position="1370"/>
    </location>
</feature>
<feature type="compositionally biased region" description="Polar residues" evidence="1">
    <location>
        <begin position="106"/>
        <end position="117"/>
    </location>
</feature>
<dbReference type="EMBL" id="JAXQNO010000003">
    <property type="protein sequence ID" value="KAK4800490.1"/>
    <property type="molecule type" value="Genomic_DNA"/>
</dbReference>
<feature type="region of interest" description="Disordered" evidence="1">
    <location>
        <begin position="1812"/>
        <end position="1844"/>
    </location>
</feature>
<feature type="region of interest" description="Disordered" evidence="1">
    <location>
        <begin position="93"/>
        <end position="119"/>
    </location>
</feature>
<comment type="caution">
    <text evidence="2">The sequence shown here is derived from an EMBL/GenBank/DDBJ whole genome shotgun (WGS) entry which is preliminary data.</text>
</comment>
<feature type="region of interest" description="Disordered" evidence="1">
    <location>
        <begin position="749"/>
        <end position="774"/>
    </location>
</feature>
<feature type="compositionally biased region" description="Basic residues" evidence="1">
    <location>
        <begin position="94"/>
        <end position="104"/>
    </location>
</feature>
<feature type="compositionally biased region" description="Polar residues" evidence="1">
    <location>
        <begin position="616"/>
        <end position="625"/>
    </location>
</feature>
<feature type="compositionally biased region" description="Basic and acidic residues" evidence="1">
    <location>
        <begin position="1333"/>
        <end position="1347"/>
    </location>
</feature>
<keyword evidence="3" id="KW-1185">Reference proteome</keyword>
<feature type="region of interest" description="Disordered" evidence="1">
    <location>
        <begin position="596"/>
        <end position="654"/>
    </location>
</feature>